<reference evidence="8 9" key="1">
    <citation type="submission" date="2019-06" db="EMBL/GenBank/DDBJ databases">
        <title>Genome Sequence of the Brown Rot Fungal Pathogen Monilinia fructicola.</title>
        <authorList>
            <person name="De Miccolis Angelini R.M."/>
            <person name="Landi L."/>
            <person name="Abate D."/>
            <person name="Pollastro S."/>
            <person name="Romanazzi G."/>
            <person name="Faretra F."/>
        </authorList>
    </citation>
    <scope>NUCLEOTIDE SEQUENCE [LARGE SCALE GENOMIC DNA]</scope>
    <source>
        <strain evidence="8 9">Mfrc123</strain>
    </source>
</reference>
<gene>
    <name evidence="8" type="ORF">EYC84_002709</name>
</gene>
<dbReference type="InterPro" id="IPR002645">
    <property type="entry name" value="STAS_dom"/>
</dbReference>
<feature type="region of interest" description="Disordered" evidence="5">
    <location>
        <begin position="864"/>
        <end position="902"/>
    </location>
</feature>
<dbReference type="Proteomes" id="UP000322873">
    <property type="component" value="Unassembled WGS sequence"/>
</dbReference>
<feature type="transmembrane region" description="Helical" evidence="6">
    <location>
        <begin position="282"/>
        <end position="297"/>
    </location>
</feature>
<dbReference type="AlphaFoldDB" id="A0A5M9JPV0"/>
<feature type="transmembrane region" description="Helical" evidence="6">
    <location>
        <begin position="592"/>
        <end position="612"/>
    </location>
</feature>
<feature type="transmembrane region" description="Helical" evidence="6">
    <location>
        <begin position="503"/>
        <end position="525"/>
    </location>
</feature>
<dbReference type="EMBL" id="VICG01000007">
    <property type="protein sequence ID" value="KAA8570423.1"/>
    <property type="molecule type" value="Genomic_DNA"/>
</dbReference>
<dbReference type="InterPro" id="IPR001902">
    <property type="entry name" value="SLC26A/SulP_fam"/>
</dbReference>
<evidence type="ECO:0000313" key="9">
    <source>
        <dbReference type="Proteomes" id="UP000322873"/>
    </source>
</evidence>
<evidence type="ECO:0000256" key="3">
    <source>
        <dbReference type="ARBA" id="ARBA00022989"/>
    </source>
</evidence>
<dbReference type="Pfam" id="PF01740">
    <property type="entry name" value="STAS"/>
    <property type="match status" value="1"/>
</dbReference>
<dbReference type="GO" id="GO:0008271">
    <property type="term" value="F:secondary active sulfate transmembrane transporter activity"/>
    <property type="evidence" value="ECO:0007669"/>
    <property type="project" value="InterPro"/>
</dbReference>
<feature type="transmembrane region" description="Helical" evidence="6">
    <location>
        <begin position="562"/>
        <end position="580"/>
    </location>
</feature>
<accession>A0A5M9JPV0</accession>
<feature type="compositionally biased region" description="Basic and acidic residues" evidence="5">
    <location>
        <begin position="742"/>
        <end position="752"/>
    </location>
</feature>
<feature type="transmembrane region" description="Helical" evidence="6">
    <location>
        <begin position="332"/>
        <end position="358"/>
    </location>
</feature>
<proteinExistence type="predicted"/>
<keyword evidence="3 6" id="KW-1133">Transmembrane helix</keyword>
<feature type="compositionally biased region" description="Polar residues" evidence="5">
    <location>
        <begin position="890"/>
        <end position="902"/>
    </location>
</feature>
<comment type="subcellular location">
    <subcellularLocation>
        <location evidence="1">Membrane</location>
        <topology evidence="1">Multi-pass membrane protein</topology>
    </subcellularLocation>
</comment>
<feature type="transmembrane region" description="Helical" evidence="6">
    <location>
        <begin position="446"/>
        <end position="467"/>
    </location>
</feature>
<dbReference type="CDD" id="cd07042">
    <property type="entry name" value="STAS_SulP_like_sulfate_transporter"/>
    <property type="match status" value="1"/>
</dbReference>
<dbReference type="InterPro" id="IPR018045">
    <property type="entry name" value="S04_transporter_CS"/>
</dbReference>
<dbReference type="InterPro" id="IPR011547">
    <property type="entry name" value="SLC26A/SulP_dom"/>
</dbReference>
<feature type="region of interest" description="Disordered" evidence="5">
    <location>
        <begin position="742"/>
        <end position="766"/>
    </location>
</feature>
<feature type="transmembrane region" description="Helical" evidence="6">
    <location>
        <begin position="415"/>
        <end position="434"/>
    </location>
</feature>
<evidence type="ECO:0000256" key="1">
    <source>
        <dbReference type="ARBA" id="ARBA00004141"/>
    </source>
</evidence>
<feature type="domain" description="STAS" evidence="7">
    <location>
        <begin position="705"/>
        <end position="830"/>
    </location>
</feature>
<evidence type="ECO:0000256" key="4">
    <source>
        <dbReference type="ARBA" id="ARBA00023136"/>
    </source>
</evidence>
<feature type="compositionally biased region" description="Basic and acidic residues" evidence="5">
    <location>
        <begin position="866"/>
        <end position="889"/>
    </location>
</feature>
<evidence type="ECO:0000313" key="8">
    <source>
        <dbReference type="EMBL" id="KAA8570423.1"/>
    </source>
</evidence>
<dbReference type="Gene3D" id="3.30.750.24">
    <property type="entry name" value="STAS domain"/>
    <property type="match status" value="1"/>
</dbReference>
<sequence length="953" mass="104491">MIVYRCIPSSDPQLIKRLSLAVFSAHISISICISIYPSIHLSIHPSIHPSIHLSISLSPSLSLSFILFTHEHAIHWWRISYFTLLDSFISKTRAITECHYGITSSPDQSPSRTKASPLDLALLPSSFFSSRLISSKYFPIRKGHLISTRVSGPRGDGYISPASAHKVSQPSSIQSTTTMAATKIGHGLAKALGIKLNYRDELNNRRYIREEEPTTLEWFQDTLPDRHELAAYVRSLFPFLSWIGCYNLQWLFGDLVAGITIGAVVVPQGMAYATLAELKPEFGLYSSFMGVLVYWFFATSKDITIGPVAVMSTLVGQILAKAAKTDPDVPGHVIASCMAVIAGCIITFIGLIRCGWIVDLISLTSISAFMTGSAINIAVGQVPTLMGITGFNAKGPTYLVVINTLKGLPRTKLDAAIGLTALFLLYALRFACNYGAKKFPNHKRAFFFAATLRTVFVILLYTMVSWLSNMHHRKKPLFKILGKVPRGFQNAAVPQVNASIIDIFEMVAIGVTNIFGAFLGGYPVTGSFSRTAIKSKAGVRTPFAGVITAVLVLLAIYALTAVFFYIPSAALAAVIIHAVGDLITPPNTVYQFWRVSPIEVPIFFAGVFVTIFSSIENGIYTTICISFAVLIFRIIKAKGRLLGKVKVTSVGAEVAEYRSAPLTDHGTFPKSDTAQFEDAGSRTVFLPFDHGDGSNPEVDVQTPYPGIFIYRFSEGFNYPNANHYLDHLTSTIFETTRRTNADHYARPGDRPWNDPGPRRGKAVEDHSDRPTLKAIILDFSSVNNVDITSIQQLIDVRNQLDTYASPSVVDWHFTSINNRWTKRALVAAGFGYPTIEEEGSHRWKPIFSVAEMGGQDSAAAAAEAESNEKEINEQRTRERANGDQIRGDSESGSGSDLKTVSKNVTRSRTAVVNGLNRPLFHIDLTSAFQSAVANVRAREAFEERGGRDTGVVA</sequence>
<dbReference type="GO" id="GO:0016020">
    <property type="term" value="C:membrane"/>
    <property type="evidence" value="ECO:0007669"/>
    <property type="project" value="UniProtKB-SubCell"/>
</dbReference>
<feature type="transmembrane region" description="Helical" evidence="6">
    <location>
        <begin position="618"/>
        <end position="635"/>
    </location>
</feature>
<dbReference type="PROSITE" id="PS01130">
    <property type="entry name" value="SLC26A"/>
    <property type="match status" value="1"/>
</dbReference>
<feature type="transmembrane region" description="Helical" evidence="6">
    <location>
        <begin position="20"/>
        <end position="39"/>
    </location>
</feature>
<dbReference type="InterPro" id="IPR036513">
    <property type="entry name" value="STAS_dom_sf"/>
</dbReference>
<dbReference type="PROSITE" id="PS50801">
    <property type="entry name" value="STAS"/>
    <property type="match status" value="1"/>
</dbReference>
<dbReference type="FunFam" id="3.30.750.24:FF:000024">
    <property type="entry name" value="Sulfate permease 2"/>
    <property type="match status" value="1"/>
</dbReference>
<keyword evidence="2 6" id="KW-0812">Transmembrane</keyword>
<feature type="transmembrane region" description="Helical" evidence="6">
    <location>
        <begin position="51"/>
        <end position="68"/>
    </location>
</feature>
<feature type="transmembrane region" description="Helical" evidence="6">
    <location>
        <begin position="303"/>
        <end position="320"/>
    </location>
</feature>
<organism evidence="8 9">
    <name type="scientific">Monilinia fructicola</name>
    <name type="common">Brown rot fungus</name>
    <name type="synonym">Ciboria fructicola</name>
    <dbReference type="NCBI Taxonomy" id="38448"/>
    <lineage>
        <taxon>Eukaryota</taxon>
        <taxon>Fungi</taxon>
        <taxon>Dikarya</taxon>
        <taxon>Ascomycota</taxon>
        <taxon>Pezizomycotina</taxon>
        <taxon>Leotiomycetes</taxon>
        <taxon>Helotiales</taxon>
        <taxon>Sclerotiniaceae</taxon>
        <taxon>Monilinia</taxon>
    </lineage>
</organism>
<dbReference type="Pfam" id="PF00916">
    <property type="entry name" value="Sulfate_transp"/>
    <property type="match status" value="2"/>
</dbReference>
<evidence type="ECO:0000256" key="6">
    <source>
        <dbReference type="SAM" id="Phobius"/>
    </source>
</evidence>
<evidence type="ECO:0000256" key="2">
    <source>
        <dbReference type="ARBA" id="ARBA00022692"/>
    </source>
</evidence>
<comment type="caution">
    <text evidence="8">The sequence shown here is derived from an EMBL/GenBank/DDBJ whole genome shotgun (WGS) entry which is preliminary data.</text>
</comment>
<dbReference type="PANTHER" id="PTHR11814">
    <property type="entry name" value="SULFATE TRANSPORTER"/>
    <property type="match status" value="1"/>
</dbReference>
<protein>
    <recommendedName>
        <fullName evidence="7">STAS domain-containing protein</fullName>
    </recommendedName>
</protein>
<dbReference type="VEuPathDB" id="FungiDB:MFRU_005g04610"/>
<keyword evidence="4 6" id="KW-0472">Membrane</keyword>
<feature type="transmembrane region" description="Helical" evidence="6">
    <location>
        <begin position="255"/>
        <end position="275"/>
    </location>
</feature>
<evidence type="ECO:0000256" key="5">
    <source>
        <dbReference type="SAM" id="MobiDB-lite"/>
    </source>
</evidence>
<name>A0A5M9JPV0_MONFR</name>
<keyword evidence="9" id="KW-1185">Reference proteome</keyword>
<evidence type="ECO:0000259" key="7">
    <source>
        <dbReference type="PROSITE" id="PS50801"/>
    </source>
</evidence>
<dbReference type="SUPFAM" id="SSF52091">
    <property type="entry name" value="SpoIIaa-like"/>
    <property type="match status" value="1"/>
</dbReference>